<evidence type="ECO:0000313" key="10">
    <source>
        <dbReference type="EMBL" id="RDY27382.1"/>
    </source>
</evidence>
<dbReference type="RefSeq" id="WP_094366174.1">
    <property type="nucleotide sequence ID" value="NZ_NOJY02000013.1"/>
</dbReference>
<evidence type="ECO:0000256" key="2">
    <source>
        <dbReference type="ARBA" id="ARBA00022603"/>
    </source>
</evidence>
<name>A0A371J3M0_9FIRM</name>
<evidence type="ECO:0000256" key="6">
    <source>
        <dbReference type="ARBA" id="ARBA00023125"/>
    </source>
</evidence>
<keyword evidence="6" id="KW-0238">DNA-binding</keyword>
<dbReference type="GO" id="GO:0009307">
    <property type="term" value="P:DNA restriction-modification system"/>
    <property type="evidence" value="ECO:0007669"/>
    <property type="project" value="UniProtKB-KW"/>
</dbReference>
<feature type="domain" description="Type II methyltransferase M.TaqI-like" evidence="8">
    <location>
        <begin position="113"/>
        <end position="253"/>
    </location>
</feature>
<dbReference type="Pfam" id="PF12950">
    <property type="entry name" value="TaqI_C"/>
    <property type="match status" value="1"/>
</dbReference>
<dbReference type="CDD" id="cd02440">
    <property type="entry name" value="AdoMet_MTases"/>
    <property type="match status" value="1"/>
</dbReference>
<dbReference type="GO" id="GO:0032259">
    <property type="term" value="P:methylation"/>
    <property type="evidence" value="ECO:0007669"/>
    <property type="project" value="UniProtKB-KW"/>
</dbReference>
<proteinExistence type="predicted"/>
<evidence type="ECO:0000256" key="5">
    <source>
        <dbReference type="ARBA" id="ARBA00022747"/>
    </source>
</evidence>
<dbReference type="EMBL" id="NOJY02000013">
    <property type="protein sequence ID" value="RDY27382.1"/>
    <property type="molecule type" value="Genomic_DNA"/>
</dbReference>
<dbReference type="InterPro" id="IPR025931">
    <property type="entry name" value="TaqI_C"/>
</dbReference>
<dbReference type="Proteomes" id="UP000215694">
    <property type="component" value="Unassembled WGS sequence"/>
</dbReference>
<evidence type="ECO:0000259" key="8">
    <source>
        <dbReference type="Pfam" id="PF07669"/>
    </source>
</evidence>
<accession>A0A371J3M0</accession>
<evidence type="ECO:0000313" key="11">
    <source>
        <dbReference type="Proteomes" id="UP000215694"/>
    </source>
</evidence>
<dbReference type="Gene3D" id="3.40.50.150">
    <property type="entry name" value="Vaccinia Virus protein VP39"/>
    <property type="match status" value="1"/>
</dbReference>
<protein>
    <recommendedName>
        <fullName evidence="1">site-specific DNA-methyltransferase (adenine-specific)</fullName>
        <ecNumber evidence="1">2.1.1.72</ecNumber>
    </recommendedName>
</protein>
<dbReference type="SUPFAM" id="SSF53335">
    <property type="entry name" value="S-adenosyl-L-methionine-dependent methyltransferases"/>
    <property type="match status" value="1"/>
</dbReference>
<dbReference type="PANTHER" id="PTHR33841">
    <property type="entry name" value="DNA METHYLTRANSFERASE YEEA-RELATED"/>
    <property type="match status" value="1"/>
</dbReference>
<dbReference type="PRINTS" id="PR00507">
    <property type="entry name" value="N12N6MTFRASE"/>
</dbReference>
<comment type="caution">
    <text evidence="10">The sequence shown here is derived from an EMBL/GenBank/DDBJ whole genome shotgun (WGS) entry which is preliminary data.</text>
</comment>
<evidence type="ECO:0000259" key="9">
    <source>
        <dbReference type="Pfam" id="PF12950"/>
    </source>
</evidence>
<dbReference type="InterPro" id="IPR002052">
    <property type="entry name" value="DNA_methylase_N6_adenine_CS"/>
</dbReference>
<evidence type="ECO:0000256" key="7">
    <source>
        <dbReference type="ARBA" id="ARBA00047942"/>
    </source>
</evidence>
<reference evidence="10 11" key="1">
    <citation type="journal article" date="2017" name="Genome Announc.">
        <title>Draft Genome Sequence of Romboutsia weinsteinii sp. nov. Strain CCRI-19649(T) Isolated from Surface Water.</title>
        <authorList>
            <person name="Maheux A.F."/>
            <person name="Boudreau D.K."/>
            <person name="Berube E."/>
            <person name="Boissinot M."/>
            <person name="Cantin P."/>
            <person name="Raymond F."/>
            <person name="Corbeil J."/>
            <person name="Omar R.F."/>
            <person name="Bergeron M.G."/>
        </authorList>
    </citation>
    <scope>NUCLEOTIDE SEQUENCE [LARGE SCALE GENOMIC DNA]</scope>
    <source>
        <strain evidence="10 11">CCRI-19649</strain>
    </source>
</reference>
<dbReference type="OrthoDB" id="9815272at2"/>
<keyword evidence="5" id="KW-0680">Restriction system</keyword>
<dbReference type="PANTHER" id="PTHR33841:SF6">
    <property type="entry name" value="TYPE II METHYLTRANSFERASE M.HINDII"/>
    <property type="match status" value="1"/>
</dbReference>
<dbReference type="InterPro" id="IPR050953">
    <property type="entry name" value="N4_N6_ade-DNA_methylase"/>
</dbReference>
<evidence type="ECO:0000256" key="4">
    <source>
        <dbReference type="ARBA" id="ARBA00022691"/>
    </source>
</evidence>
<dbReference type="InterPro" id="IPR029063">
    <property type="entry name" value="SAM-dependent_MTases_sf"/>
</dbReference>
<dbReference type="AlphaFoldDB" id="A0A371J3M0"/>
<keyword evidence="11" id="KW-1185">Reference proteome</keyword>
<keyword evidence="4" id="KW-0949">S-adenosyl-L-methionine</keyword>
<dbReference type="EC" id="2.1.1.72" evidence="1"/>
<dbReference type="GO" id="GO:0003677">
    <property type="term" value="F:DNA binding"/>
    <property type="evidence" value="ECO:0007669"/>
    <property type="project" value="UniProtKB-KW"/>
</dbReference>
<evidence type="ECO:0000256" key="3">
    <source>
        <dbReference type="ARBA" id="ARBA00022679"/>
    </source>
</evidence>
<dbReference type="Pfam" id="PF07669">
    <property type="entry name" value="Eco57I"/>
    <property type="match status" value="1"/>
</dbReference>
<keyword evidence="2 10" id="KW-0489">Methyltransferase</keyword>
<dbReference type="PROSITE" id="PS00092">
    <property type="entry name" value="N6_MTASE"/>
    <property type="match status" value="1"/>
</dbReference>
<evidence type="ECO:0000256" key="1">
    <source>
        <dbReference type="ARBA" id="ARBA00011900"/>
    </source>
</evidence>
<keyword evidence="3 10" id="KW-0808">Transferase</keyword>
<sequence>MNFLFGEEKVDNFKESKNYENSLAIETKKNNGIYYTPKVIVDYILNKTIENHDILKNPYPRIIDLACGCGNFLLEVYDILYSKLEANIFELSRIYGSDYWKKENIHNHIITYCIYGLDIDEDAVAILKNSLRNKSEDKEVNRINIYCSDSLKTNWDFKFDYVVGNPPYVGHKLLDREYKKYLLENYSQVYKDKADLYFCFYKKIIDILEDEGVSSIITPRYFMESPSGKYLRNYIKDNINIEEMLDFLGASVFGNIGVSSCIMTFSKKTNNNSSKILRIRDENLNIIDTDSLNTLINEEKFEKINLNQDLVDEEWVIVNPKEEQFYKNIQKNTSYTLEDIATSFQGIITGCDKAFILDKKDPRVECIDESILKNWVKNKNIGKYIVNESNYKLIYSNDIDINEEKHKKVIDNCIIKYKGKLENRRECKKNIRKWHELQWGREKALFERTKIMYPYKCSENKFAIDHNNNYSSADVYSFYIKESYKEQFSYEYLVGILNSSVYDKYFKITAKKISKSIYDYYPNKVMKLKIFKDHNYKKIEYLSKNIINNLINTKDKKIDSTDIKNMQKEINILVSQSLEVESLIEDNSHINR</sequence>
<dbReference type="InterPro" id="IPR011639">
    <property type="entry name" value="MethylTrfase_TaqI-like_dom"/>
</dbReference>
<gene>
    <name evidence="10" type="ORF">CHL78_009195</name>
</gene>
<feature type="domain" description="TaqI-like C-terminal specificity" evidence="9">
    <location>
        <begin position="415"/>
        <end position="527"/>
    </location>
</feature>
<comment type="catalytic activity">
    <reaction evidence="7">
        <text>a 2'-deoxyadenosine in DNA + S-adenosyl-L-methionine = an N(6)-methyl-2'-deoxyadenosine in DNA + S-adenosyl-L-homocysteine + H(+)</text>
        <dbReference type="Rhea" id="RHEA:15197"/>
        <dbReference type="Rhea" id="RHEA-COMP:12418"/>
        <dbReference type="Rhea" id="RHEA-COMP:12419"/>
        <dbReference type="ChEBI" id="CHEBI:15378"/>
        <dbReference type="ChEBI" id="CHEBI:57856"/>
        <dbReference type="ChEBI" id="CHEBI:59789"/>
        <dbReference type="ChEBI" id="CHEBI:90615"/>
        <dbReference type="ChEBI" id="CHEBI:90616"/>
        <dbReference type="EC" id="2.1.1.72"/>
    </reaction>
</comment>
<dbReference type="GO" id="GO:0009007">
    <property type="term" value="F:site-specific DNA-methyltransferase (adenine-specific) activity"/>
    <property type="evidence" value="ECO:0007669"/>
    <property type="project" value="UniProtKB-EC"/>
</dbReference>
<organism evidence="10 11">
    <name type="scientific">Romboutsia weinsteinii</name>
    <dbReference type="NCBI Taxonomy" id="2020949"/>
    <lineage>
        <taxon>Bacteria</taxon>
        <taxon>Bacillati</taxon>
        <taxon>Bacillota</taxon>
        <taxon>Clostridia</taxon>
        <taxon>Peptostreptococcales</taxon>
        <taxon>Peptostreptococcaceae</taxon>
        <taxon>Romboutsia</taxon>
    </lineage>
</organism>